<dbReference type="Proteomes" id="UP001551210">
    <property type="component" value="Unassembled WGS sequence"/>
</dbReference>
<keyword evidence="2" id="KW-1185">Reference proteome</keyword>
<sequence length="44" mass="4890">MRLIPFQGQASHLQTAVYAIHRTDADAAVIRLLEMATALQRSSH</sequence>
<proteinExistence type="predicted"/>
<organism evidence="1 2">
    <name type="scientific">Streptomyces exfoliatus</name>
    <name type="common">Streptomyces hydrogenans</name>
    <dbReference type="NCBI Taxonomy" id="1905"/>
    <lineage>
        <taxon>Bacteria</taxon>
        <taxon>Bacillati</taxon>
        <taxon>Actinomycetota</taxon>
        <taxon>Actinomycetes</taxon>
        <taxon>Kitasatosporales</taxon>
        <taxon>Streptomycetaceae</taxon>
        <taxon>Streptomyces</taxon>
    </lineage>
</organism>
<reference evidence="1 2" key="1">
    <citation type="submission" date="2024-06" db="EMBL/GenBank/DDBJ databases">
        <title>The Natural Products Discovery Center: Release of the First 8490 Sequenced Strains for Exploring Actinobacteria Biosynthetic Diversity.</title>
        <authorList>
            <person name="Kalkreuter E."/>
            <person name="Kautsar S.A."/>
            <person name="Yang D."/>
            <person name="Bader C.D."/>
            <person name="Teijaro C.N."/>
            <person name="Fluegel L."/>
            <person name="Davis C.M."/>
            <person name="Simpson J.R."/>
            <person name="Lauterbach L."/>
            <person name="Steele A.D."/>
            <person name="Gui C."/>
            <person name="Meng S."/>
            <person name="Li G."/>
            <person name="Viehrig K."/>
            <person name="Ye F."/>
            <person name="Su P."/>
            <person name="Kiefer A.F."/>
            <person name="Nichols A."/>
            <person name="Cepeda A.J."/>
            <person name="Yan W."/>
            <person name="Fan B."/>
            <person name="Jiang Y."/>
            <person name="Adhikari A."/>
            <person name="Zheng C.-J."/>
            <person name="Schuster L."/>
            <person name="Cowan T.M."/>
            <person name="Smanski M.J."/>
            <person name="Chevrette M.G."/>
            <person name="De Carvalho L.P.S."/>
            <person name="Shen B."/>
        </authorList>
    </citation>
    <scope>NUCLEOTIDE SEQUENCE [LARGE SCALE GENOMIC DNA]</scope>
    <source>
        <strain evidence="1 2">NPDC045705</strain>
    </source>
</reference>
<evidence type="ECO:0000313" key="2">
    <source>
        <dbReference type="Proteomes" id="UP001551210"/>
    </source>
</evidence>
<evidence type="ECO:0000313" key="1">
    <source>
        <dbReference type="EMBL" id="MEU7295135.1"/>
    </source>
</evidence>
<comment type="caution">
    <text evidence="1">The sequence shown here is derived from an EMBL/GenBank/DDBJ whole genome shotgun (WGS) entry which is preliminary data.</text>
</comment>
<gene>
    <name evidence="1" type="ORF">AB0A76_18250</name>
</gene>
<protein>
    <submittedName>
        <fullName evidence="1">Uncharacterized protein</fullName>
    </submittedName>
</protein>
<name>A0ABV3CY49_STREX</name>
<dbReference type="EMBL" id="JBEZAM010000023">
    <property type="protein sequence ID" value="MEU7295135.1"/>
    <property type="molecule type" value="Genomic_DNA"/>
</dbReference>
<accession>A0ABV3CY49</accession>
<dbReference type="RefSeq" id="WP_359209126.1">
    <property type="nucleotide sequence ID" value="NZ_JBEZAM010000023.1"/>
</dbReference>